<dbReference type="RefSeq" id="WP_207001674.1">
    <property type="nucleotide sequence ID" value="NZ_JAEKJR010000002.1"/>
</dbReference>
<evidence type="ECO:0000313" key="5">
    <source>
        <dbReference type="Proteomes" id="UP000664293"/>
    </source>
</evidence>
<comment type="caution">
    <text evidence="4">The sequence shown here is derived from an EMBL/GenBank/DDBJ whole genome shotgun (WGS) entry which is preliminary data.</text>
</comment>
<feature type="signal peptide" evidence="3">
    <location>
        <begin position="1"/>
        <end position="25"/>
    </location>
</feature>
<keyword evidence="5" id="KW-1185">Reference proteome</keyword>
<keyword evidence="2" id="KW-0472">Membrane</keyword>
<evidence type="ECO:0000313" key="4">
    <source>
        <dbReference type="EMBL" id="MBN8431161.1"/>
    </source>
</evidence>
<evidence type="ECO:0008006" key="6">
    <source>
        <dbReference type="Google" id="ProtNLM"/>
    </source>
</evidence>
<feature type="transmembrane region" description="Helical" evidence="2">
    <location>
        <begin position="419"/>
        <end position="437"/>
    </location>
</feature>
<feature type="region of interest" description="Disordered" evidence="1">
    <location>
        <begin position="590"/>
        <end position="618"/>
    </location>
</feature>
<keyword evidence="3" id="KW-0732">Signal</keyword>
<keyword evidence="2" id="KW-1133">Transmembrane helix</keyword>
<feature type="transmembrane region" description="Helical" evidence="2">
    <location>
        <begin position="395"/>
        <end position="412"/>
    </location>
</feature>
<keyword evidence="2" id="KW-0812">Transmembrane</keyword>
<dbReference type="EMBL" id="JAEKJR010000002">
    <property type="protein sequence ID" value="MBN8431161.1"/>
    <property type="molecule type" value="Genomic_DNA"/>
</dbReference>
<evidence type="ECO:0000256" key="1">
    <source>
        <dbReference type="SAM" id="MobiDB-lite"/>
    </source>
</evidence>
<gene>
    <name evidence="4" type="ORF">JF535_09895</name>
</gene>
<evidence type="ECO:0000256" key="3">
    <source>
        <dbReference type="SAM" id="SignalP"/>
    </source>
</evidence>
<protein>
    <recommendedName>
        <fullName evidence="6">DUF4829 domain-containing protein</fullName>
    </recommendedName>
</protein>
<feature type="chain" id="PRO_5045992099" description="DUF4829 domain-containing protein" evidence="3">
    <location>
        <begin position="26"/>
        <end position="618"/>
    </location>
</feature>
<evidence type="ECO:0000256" key="2">
    <source>
        <dbReference type="SAM" id="Phobius"/>
    </source>
</evidence>
<proteinExistence type="predicted"/>
<feature type="compositionally biased region" description="Polar residues" evidence="1">
    <location>
        <begin position="597"/>
        <end position="618"/>
    </location>
</feature>
<name>A0ABS3E789_9GAMM</name>
<dbReference type="Proteomes" id="UP000664293">
    <property type="component" value="Unassembled WGS sequence"/>
</dbReference>
<sequence length="618" mass="69465">MAKRRHNLLTFFLKFLLAFTPLASADYLSLTGAETAPNIAEFAFEGEHLLLTLEISVDDAQHFWPALKGHGNLDRLVAEANEYSNINIQIRSDTGVQDPIDLRVDAATRSPRYSPFAGVIDPRTGRRLPSIPEDKQVLKVHSRYDLQGSETITVVPPLDHAGFSAATIGFISSHGAMPVSNYAYLSRSVTWRINRQDPWQTQIINPKIRRQLRFPLHSYLYIEPREIRHEIIFRPRDLATWSDKSFDAWLPLNELLAIQLRNDTLAFLQSRNLLAVDKKVVEPQATEVTFLRLTSTGFLPLEVNESIQLGALLIGYRARFPVDGLPQNVEVGWDLFSPFEERVPSLIQDPAGPFPTQLTPSLPTLAWQNFLTSYDEPTVSPVTHDTQGLTISGKGLGAIVAFAVLGVCVFRFRNAQNYLMSLITPALGIILSVSLAMQSSLAIRLPAPASQENEQFGEIIYRLLNELPDAYLERDATKLEESLSQLLTEQTLKTTRDALDPIFRPLTITGDRGYVSGISNLRIEKFEQTSSGERQTYRTLCTWQTRNEGPFWGHSDRKLLDIRAMLDLEEHEGTWKIAGFTPITMRESVEPQKTWRQDTQPANGSTQTGSTANATPRQ</sequence>
<accession>A0ABS3E789</accession>
<organism evidence="4 5">
    <name type="scientific">Microbulbifer salipaludis</name>
    <dbReference type="NCBI Taxonomy" id="187980"/>
    <lineage>
        <taxon>Bacteria</taxon>
        <taxon>Pseudomonadati</taxon>
        <taxon>Pseudomonadota</taxon>
        <taxon>Gammaproteobacteria</taxon>
        <taxon>Cellvibrionales</taxon>
        <taxon>Microbulbiferaceae</taxon>
        <taxon>Microbulbifer</taxon>
    </lineage>
</organism>
<reference evidence="4 5" key="1">
    <citation type="submission" date="2020-12" db="EMBL/GenBank/DDBJ databases">
        <title>Oil enriched cultivation method for isolating marine PHA-producing bacteria.</title>
        <authorList>
            <person name="Zheng W."/>
            <person name="Yu S."/>
            <person name="Huang Y."/>
        </authorList>
    </citation>
    <scope>NUCLEOTIDE SEQUENCE [LARGE SCALE GENOMIC DNA]</scope>
    <source>
        <strain evidence="4 5">SN0-2</strain>
    </source>
</reference>